<keyword evidence="1" id="KW-1133">Transmembrane helix</keyword>
<evidence type="ECO:0000313" key="3">
    <source>
        <dbReference type="Proteomes" id="UP001189915"/>
    </source>
</evidence>
<protein>
    <recommendedName>
        <fullName evidence="4">PH domain-containing protein</fullName>
    </recommendedName>
</protein>
<feature type="transmembrane region" description="Helical" evidence="1">
    <location>
        <begin position="15"/>
        <end position="34"/>
    </location>
</feature>
<dbReference type="Proteomes" id="UP001189915">
    <property type="component" value="Unassembled WGS sequence"/>
</dbReference>
<name>A0AAD2B5G6_9RALS</name>
<feature type="transmembrane region" description="Helical" evidence="1">
    <location>
        <begin position="40"/>
        <end position="62"/>
    </location>
</feature>
<evidence type="ECO:0008006" key="4">
    <source>
        <dbReference type="Google" id="ProtNLM"/>
    </source>
</evidence>
<dbReference type="AlphaFoldDB" id="A0AAD2B5G6"/>
<evidence type="ECO:0000256" key="1">
    <source>
        <dbReference type="SAM" id="Phobius"/>
    </source>
</evidence>
<organism evidence="2 3">
    <name type="scientific">Ralstonia wenshanensis</name>
    <dbReference type="NCBI Taxonomy" id="2842456"/>
    <lineage>
        <taxon>Bacteria</taxon>
        <taxon>Pseudomonadati</taxon>
        <taxon>Pseudomonadota</taxon>
        <taxon>Betaproteobacteria</taxon>
        <taxon>Burkholderiales</taxon>
        <taxon>Burkholderiaceae</taxon>
        <taxon>Ralstonia</taxon>
    </lineage>
</organism>
<accession>A0AAD2B5G6</accession>
<keyword evidence="1" id="KW-0812">Transmembrane</keyword>
<dbReference type="InterPro" id="IPR048136">
    <property type="entry name" value="STM3941-like"/>
</dbReference>
<keyword evidence="3" id="KW-1185">Reference proteome</keyword>
<sequence length="165" mass="17842">MEIVVRRSKWGRIKLLIGTSAMAAVFILICFAAYPSSFAGASSGVFGVVFCFISLALILNLANGRPDCIISDDGIMVPRSGFSPQLSQIPWTMVKSAELIDLAPASALLAREGAFGEPVVRLNLARRFTFSNRYSILVGEANLPAGEIYAQILKRMAKDSINEGR</sequence>
<reference evidence="2 3" key="1">
    <citation type="submission" date="2023-07" db="EMBL/GenBank/DDBJ databases">
        <authorList>
            <person name="Peeters C."/>
        </authorList>
    </citation>
    <scope>NUCLEOTIDE SEQUENCE [LARGE SCALE GENOMIC DNA]</scope>
    <source>
        <strain evidence="2 3">LMG 18091</strain>
    </source>
</reference>
<comment type="caution">
    <text evidence="2">The sequence shown here is derived from an EMBL/GenBank/DDBJ whole genome shotgun (WGS) entry which is preliminary data.</text>
</comment>
<evidence type="ECO:0000313" key="2">
    <source>
        <dbReference type="EMBL" id="CAJ0700638.1"/>
    </source>
</evidence>
<proteinExistence type="predicted"/>
<dbReference type="NCBIfam" id="NF041635">
    <property type="entry name" value="STM3941_fam"/>
    <property type="match status" value="1"/>
</dbReference>
<keyword evidence="1" id="KW-0472">Membrane</keyword>
<gene>
    <name evidence="2" type="ORF">LMG18091_03237</name>
</gene>
<dbReference type="EMBL" id="CATWAF010000004">
    <property type="protein sequence ID" value="CAJ0700638.1"/>
    <property type="molecule type" value="Genomic_DNA"/>
</dbReference>